<dbReference type="PANTHER" id="PTHR43736">
    <property type="entry name" value="ADP-RIBOSE PYROPHOSPHATASE"/>
    <property type="match status" value="1"/>
</dbReference>
<dbReference type="RefSeq" id="WP_187426291.1">
    <property type="nucleotide sequence ID" value="NZ_CP060636.1"/>
</dbReference>
<dbReference type="Proteomes" id="UP000515856">
    <property type="component" value="Chromosome"/>
</dbReference>
<dbReference type="InterPro" id="IPR036390">
    <property type="entry name" value="WH_DNA-bd_sf"/>
</dbReference>
<gene>
    <name evidence="3" type="ORF">H9Q80_07660</name>
</gene>
<keyword evidence="4" id="KW-1185">Reference proteome</keyword>
<dbReference type="PROSITE" id="PS00893">
    <property type="entry name" value="NUDIX_BOX"/>
    <property type="match status" value="1"/>
</dbReference>
<dbReference type="PANTHER" id="PTHR43736:SF4">
    <property type="entry name" value="SLR1690 PROTEIN"/>
    <property type="match status" value="1"/>
</dbReference>
<dbReference type="SUPFAM" id="SSF55811">
    <property type="entry name" value="Nudix"/>
    <property type="match status" value="1"/>
</dbReference>
<dbReference type="InterPro" id="IPR036388">
    <property type="entry name" value="WH-like_DNA-bd_sf"/>
</dbReference>
<dbReference type="PROSITE" id="PS51462">
    <property type="entry name" value="NUDIX"/>
    <property type="match status" value="1"/>
</dbReference>
<dbReference type="InterPro" id="IPR054105">
    <property type="entry name" value="WHD_NrtR"/>
</dbReference>
<name>A0A7G9GSM2_9FIRM</name>
<dbReference type="InterPro" id="IPR000086">
    <property type="entry name" value="NUDIX_hydrolase_dom"/>
</dbReference>
<feature type="domain" description="Nudix hydrolase" evidence="2">
    <location>
        <begin position="28"/>
        <end position="173"/>
    </location>
</feature>
<sequence length="283" mass="32990">MRDKELRNAKGQNEQEFLEAYKPGNYERPSVTVDILIFSLIDKKAETKRTVSQKELRVLLIKRKDHPFMHCWAIPGGFVNMDENLETAAYRELKEETNVEDVYLEQLYTFGNVGRDPRMRVISTAYLALTSQEDIEPVAGDDAKEAKWFIVQNGEQYLKLVSEDGKDVICYDKTTKKDSLKDGSALAFDHLDILLMGLDRLKNKVDYTDVAFSLLPELFTITEARNVYEILLGKQIDKANFRREIKKKVIETDQYADDYKKSQLYRFNPCWNNKKKDNYIKVK</sequence>
<dbReference type="EMBL" id="CP060636">
    <property type="protein sequence ID" value="QNM13804.1"/>
    <property type="molecule type" value="Genomic_DNA"/>
</dbReference>
<dbReference type="KEGG" id="ehn:H9Q80_07660"/>
<evidence type="ECO:0000313" key="4">
    <source>
        <dbReference type="Proteomes" id="UP000515856"/>
    </source>
</evidence>
<dbReference type="InterPro" id="IPR015797">
    <property type="entry name" value="NUDIX_hydrolase-like_dom_sf"/>
</dbReference>
<dbReference type="AlphaFoldDB" id="A0A7G9GSM2"/>
<protein>
    <submittedName>
        <fullName evidence="3">NUDIX hydrolase</fullName>
    </submittedName>
</protein>
<dbReference type="InterPro" id="IPR020084">
    <property type="entry name" value="NUDIX_hydrolase_CS"/>
</dbReference>
<dbReference type="SUPFAM" id="SSF46785">
    <property type="entry name" value="Winged helix' DNA-binding domain"/>
    <property type="match status" value="1"/>
</dbReference>
<evidence type="ECO:0000259" key="2">
    <source>
        <dbReference type="PROSITE" id="PS51462"/>
    </source>
</evidence>
<organism evidence="3 4">
    <name type="scientific">[Eubacterium] hominis</name>
    <dbReference type="NCBI Taxonomy" id="2764325"/>
    <lineage>
        <taxon>Bacteria</taxon>
        <taxon>Bacillati</taxon>
        <taxon>Bacillota</taxon>
        <taxon>Erysipelotrichia</taxon>
        <taxon>Erysipelotrichales</taxon>
        <taxon>Erysipelotrichaceae</taxon>
        <taxon>Amedibacillus</taxon>
    </lineage>
</organism>
<dbReference type="Pfam" id="PF21906">
    <property type="entry name" value="WHD_NrtR"/>
    <property type="match status" value="1"/>
</dbReference>
<dbReference type="CDD" id="cd18873">
    <property type="entry name" value="NUDIX_NadM_like"/>
    <property type="match status" value="1"/>
</dbReference>
<keyword evidence="1 3" id="KW-0378">Hydrolase</keyword>
<dbReference type="Pfam" id="PF00293">
    <property type="entry name" value="NUDIX"/>
    <property type="match status" value="1"/>
</dbReference>
<accession>A0A7G9GSM2</accession>
<dbReference type="Gene3D" id="3.90.79.10">
    <property type="entry name" value="Nucleoside Triphosphate Pyrophosphohydrolase"/>
    <property type="match status" value="1"/>
</dbReference>
<evidence type="ECO:0000313" key="3">
    <source>
        <dbReference type="EMBL" id="QNM13804.1"/>
    </source>
</evidence>
<reference evidence="3 4" key="1">
    <citation type="submission" date="2020-08" db="EMBL/GenBank/DDBJ databases">
        <authorList>
            <person name="Liu C."/>
            <person name="Sun Q."/>
        </authorList>
    </citation>
    <scope>NUCLEOTIDE SEQUENCE [LARGE SCALE GENOMIC DNA]</scope>
    <source>
        <strain evidence="3 4">NSJ-61</strain>
    </source>
</reference>
<evidence type="ECO:0000256" key="1">
    <source>
        <dbReference type="ARBA" id="ARBA00022801"/>
    </source>
</evidence>
<dbReference type="GO" id="GO:0016787">
    <property type="term" value="F:hydrolase activity"/>
    <property type="evidence" value="ECO:0007669"/>
    <property type="project" value="UniProtKB-KW"/>
</dbReference>
<proteinExistence type="predicted"/>
<dbReference type="Gene3D" id="1.10.10.10">
    <property type="entry name" value="Winged helix-like DNA-binding domain superfamily/Winged helix DNA-binding domain"/>
    <property type="match status" value="1"/>
</dbReference>